<dbReference type="STRING" id="1618436.UV59_C0020G0007"/>
<dbReference type="Proteomes" id="UP000034543">
    <property type="component" value="Unassembled WGS sequence"/>
</dbReference>
<dbReference type="GO" id="GO:0008757">
    <property type="term" value="F:S-adenosylmethionine-dependent methyltransferase activity"/>
    <property type="evidence" value="ECO:0007669"/>
    <property type="project" value="InterPro"/>
</dbReference>
<evidence type="ECO:0000313" key="2">
    <source>
        <dbReference type="EMBL" id="KKS84378.1"/>
    </source>
</evidence>
<dbReference type="InterPro" id="IPR013216">
    <property type="entry name" value="Methyltransf_11"/>
</dbReference>
<dbReference type="Gene3D" id="3.40.50.150">
    <property type="entry name" value="Vaccinia Virus protein VP39"/>
    <property type="match status" value="1"/>
</dbReference>
<proteinExistence type="predicted"/>
<keyword evidence="2" id="KW-0489">Methyltransferase</keyword>
<dbReference type="EMBL" id="LCFB01000020">
    <property type="protein sequence ID" value="KKS84378.1"/>
    <property type="molecule type" value="Genomic_DNA"/>
</dbReference>
<name>A0A0G1FBZ4_9BACT</name>
<evidence type="ECO:0000313" key="3">
    <source>
        <dbReference type="Proteomes" id="UP000034543"/>
    </source>
</evidence>
<dbReference type="InterPro" id="IPR029063">
    <property type="entry name" value="SAM-dependent_MTases_sf"/>
</dbReference>
<dbReference type="GO" id="GO:0032259">
    <property type="term" value="P:methylation"/>
    <property type="evidence" value="ECO:0007669"/>
    <property type="project" value="UniProtKB-KW"/>
</dbReference>
<keyword evidence="2" id="KW-0808">Transferase</keyword>
<dbReference type="Pfam" id="PF08241">
    <property type="entry name" value="Methyltransf_11"/>
    <property type="match status" value="1"/>
</dbReference>
<dbReference type="SUPFAM" id="SSF53335">
    <property type="entry name" value="S-adenosyl-L-methionine-dependent methyltransferases"/>
    <property type="match status" value="1"/>
</dbReference>
<organism evidence="2 3">
    <name type="scientific">Candidatus Gottesmanbacteria bacterium GW2011_GWA1_43_11</name>
    <dbReference type="NCBI Taxonomy" id="1618436"/>
    <lineage>
        <taxon>Bacteria</taxon>
        <taxon>Candidatus Gottesmaniibacteriota</taxon>
    </lineage>
</organism>
<protein>
    <submittedName>
        <fullName evidence="2">Methyltransferase family protein</fullName>
    </submittedName>
</protein>
<reference evidence="2 3" key="1">
    <citation type="journal article" date="2015" name="Nature">
        <title>rRNA introns, odd ribosomes, and small enigmatic genomes across a large radiation of phyla.</title>
        <authorList>
            <person name="Brown C.T."/>
            <person name="Hug L.A."/>
            <person name="Thomas B.C."/>
            <person name="Sharon I."/>
            <person name="Castelle C.J."/>
            <person name="Singh A."/>
            <person name="Wilkins M.J."/>
            <person name="Williams K.H."/>
            <person name="Banfield J.F."/>
        </authorList>
    </citation>
    <scope>NUCLEOTIDE SEQUENCE [LARGE SCALE GENOMIC DNA]</scope>
</reference>
<accession>A0A0G1FBZ4</accession>
<feature type="domain" description="Methyltransferase type 11" evidence="1">
    <location>
        <begin position="28"/>
        <end position="77"/>
    </location>
</feature>
<evidence type="ECO:0000259" key="1">
    <source>
        <dbReference type="Pfam" id="PF08241"/>
    </source>
</evidence>
<dbReference type="AlphaFoldDB" id="A0A0G1FBZ4"/>
<dbReference type="CDD" id="cd02440">
    <property type="entry name" value="AdoMet_MTases"/>
    <property type="match status" value="1"/>
</dbReference>
<sequence>MKLHLGCGKRFIPGFIHIDLAPFPHVDYVQDIRKLTNFKKNSASLIYACQVLAYFDREEISEVLKEWKRVLKPGGIVRLSVPNFEVICKLYLAGFRLDYFLGTLYGKWFIDKQIIHHKTTFDEESLTAVLKTAGFINIAKWDWRKTEHAAIDDYSQAYFPHMDKEKGILFNLNMQGTKP</sequence>
<gene>
    <name evidence="2" type="ORF">UV59_C0020G0007</name>
</gene>
<comment type="caution">
    <text evidence="2">The sequence shown here is derived from an EMBL/GenBank/DDBJ whole genome shotgun (WGS) entry which is preliminary data.</text>
</comment>